<keyword evidence="21" id="KW-1185">Reference proteome</keyword>
<gene>
    <name evidence="20" type="ORF">PIB30_059047</name>
</gene>
<dbReference type="InterPro" id="IPR006176">
    <property type="entry name" value="3-OHacyl-CoA_DH_NAD-bd"/>
</dbReference>
<keyword evidence="8" id="KW-0560">Oxidoreductase</keyword>
<evidence type="ECO:0000313" key="21">
    <source>
        <dbReference type="Proteomes" id="UP001341840"/>
    </source>
</evidence>
<feature type="domain" description="3-hydroxyacyl-CoA dehydrogenase NAD binding" evidence="19">
    <location>
        <begin position="309"/>
        <end position="486"/>
    </location>
</feature>
<evidence type="ECO:0000256" key="13">
    <source>
        <dbReference type="ARBA" id="ARBA00023239"/>
    </source>
</evidence>
<dbReference type="Proteomes" id="UP001341840">
    <property type="component" value="Unassembled WGS sequence"/>
</dbReference>
<feature type="domain" description="3-hydroxyacyl-CoA dehydrogenase C-terminal" evidence="18">
    <location>
        <begin position="489"/>
        <end position="582"/>
    </location>
</feature>
<evidence type="ECO:0000256" key="17">
    <source>
        <dbReference type="ARBA" id="ARBA00023717"/>
    </source>
</evidence>
<dbReference type="InterPro" id="IPR006108">
    <property type="entry name" value="3HC_DH_C"/>
</dbReference>
<proteinExistence type="inferred from homology"/>
<evidence type="ECO:0008006" key="22">
    <source>
        <dbReference type="Google" id="ProtNLM"/>
    </source>
</evidence>
<dbReference type="CDD" id="cd06558">
    <property type="entry name" value="crotonase-like"/>
    <property type="match status" value="1"/>
</dbReference>
<evidence type="ECO:0000256" key="16">
    <source>
        <dbReference type="ARBA" id="ARBA00023709"/>
    </source>
</evidence>
<keyword evidence="7" id="KW-0276">Fatty acid metabolism</keyword>
<comment type="similarity">
    <text evidence="6">In the N-terminal section; belongs to the enoyl-CoA hydratase/isomerase family.</text>
</comment>
<evidence type="ECO:0000256" key="4">
    <source>
        <dbReference type="ARBA" id="ARBA00005005"/>
    </source>
</evidence>
<evidence type="ECO:0000259" key="19">
    <source>
        <dbReference type="Pfam" id="PF02737"/>
    </source>
</evidence>
<evidence type="ECO:0000256" key="6">
    <source>
        <dbReference type="ARBA" id="ARBA00008750"/>
    </source>
</evidence>
<evidence type="ECO:0000256" key="9">
    <source>
        <dbReference type="ARBA" id="ARBA00023027"/>
    </source>
</evidence>
<dbReference type="SUPFAM" id="SSF52096">
    <property type="entry name" value="ClpP/crotonase"/>
    <property type="match status" value="1"/>
</dbReference>
<comment type="subcellular location">
    <subcellularLocation>
        <location evidence="3">Peroxisome</location>
    </subcellularLocation>
</comment>
<dbReference type="InterPro" id="IPR006180">
    <property type="entry name" value="3-OHacyl-CoA_DH_CS"/>
</dbReference>
<evidence type="ECO:0000256" key="7">
    <source>
        <dbReference type="ARBA" id="ARBA00022832"/>
    </source>
</evidence>
<dbReference type="PANTHER" id="PTHR23309:SF9">
    <property type="entry name" value="PEROXISOMAL FATTY ACID BETA-OXIDATION MULTIFUNCTIONAL PROTEIN MFP2"/>
    <property type="match status" value="1"/>
</dbReference>
<organism evidence="20 21">
    <name type="scientific">Stylosanthes scabra</name>
    <dbReference type="NCBI Taxonomy" id="79078"/>
    <lineage>
        <taxon>Eukaryota</taxon>
        <taxon>Viridiplantae</taxon>
        <taxon>Streptophyta</taxon>
        <taxon>Embryophyta</taxon>
        <taxon>Tracheophyta</taxon>
        <taxon>Spermatophyta</taxon>
        <taxon>Magnoliopsida</taxon>
        <taxon>eudicotyledons</taxon>
        <taxon>Gunneridae</taxon>
        <taxon>Pentapetalae</taxon>
        <taxon>rosids</taxon>
        <taxon>fabids</taxon>
        <taxon>Fabales</taxon>
        <taxon>Fabaceae</taxon>
        <taxon>Papilionoideae</taxon>
        <taxon>50 kb inversion clade</taxon>
        <taxon>dalbergioids sensu lato</taxon>
        <taxon>Dalbergieae</taxon>
        <taxon>Pterocarpus clade</taxon>
        <taxon>Stylosanthes</taxon>
    </lineage>
</organism>
<evidence type="ECO:0000256" key="14">
    <source>
        <dbReference type="ARBA" id="ARBA00023268"/>
    </source>
</evidence>
<keyword evidence="9" id="KW-0520">NAD</keyword>
<evidence type="ECO:0000256" key="12">
    <source>
        <dbReference type="ARBA" id="ARBA00023235"/>
    </source>
</evidence>
<dbReference type="Pfam" id="PF00725">
    <property type="entry name" value="3HCDH"/>
    <property type="match status" value="1"/>
</dbReference>
<keyword evidence="14" id="KW-0511">Multifunctional enzyme</keyword>
<comment type="caution">
    <text evidence="20">The sequence shown here is derived from an EMBL/GenBank/DDBJ whole genome shotgun (WGS) entry which is preliminary data.</text>
</comment>
<comment type="pathway">
    <text evidence="4">Lipid metabolism; fatty acid beta-oxidation.</text>
</comment>
<dbReference type="EMBL" id="JASCZI010181746">
    <property type="protein sequence ID" value="MED6185640.1"/>
    <property type="molecule type" value="Genomic_DNA"/>
</dbReference>
<comment type="similarity">
    <text evidence="5">In the central section; belongs to the 3-hydroxyacyl-CoA dehydrogenase family.</text>
</comment>
<comment type="catalytic activity">
    <reaction evidence="16">
        <text>a (3S)-3-hydroxyacyl-CoA = a (2E)-enoyl-CoA + H2O</text>
        <dbReference type="Rhea" id="RHEA:16105"/>
        <dbReference type="ChEBI" id="CHEBI:15377"/>
        <dbReference type="ChEBI" id="CHEBI:57318"/>
        <dbReference type="ChEBI" id="CHEBI:58856"/>
        <dbReference type="EC" id="4.2.1.17"/>
    </reaction>
</comment>
<evidence type="ECO:0000259" key="18">
    <source>
        <dbReference type="Pfam" id="PF00725"/>
    </source>
</evidence>
<sequence>MGQTTLDVGADGVAIITIINPPVNSLSFDVLASLKENFDLALQRDDVKAIVVTGAKGRFSGGFDIAGFSRIQAGKETSNPGLLSVEIITDTVEAARKPTVAAIDGLALGGGLELAMACTARLSTPTAQLGLPELQLGLIPGFGGTQRLPRLVGLAKALEMMLTSKAVKGEEACSLGLVDAVVSPDQLLNTARQWALDILNRRRPWLCSLYRTDKIEPLGEAREILKFARDQARKRAPNLTHPLVCIDAIETGIVSGPRAGLWKEAEVFEGLVTSDTCKSLVHVFFSQRGTSKVPGVTDRGLKPRAVKRVAILGGGLMGSGIATALILSGYPVLLKEVNQKFLDAGLNRVKANLQSRVKKGKMTEEKFEKTLSLLKGTLDYENFKDVDLVIEAVIEKVDLKQQIFAELEKFCPPHCILASNTSTIDLNLIGSRTKSQDRIVGAHFFSPAHIMPLLEIVRTEHTSSQIIVDLLDVGRKIKKTPVVVGNCTGFAVNRMFFPYSQAAFLLVDHGADVYQIDKAITKFGMPMGPFRLVDLVGFGVGVATAMQFLENFPQRTYKSMLLPLMIEDKRAGETTRKGFYLYDDRRKARPDPELKNYVEKSRSIMGVSVDPKLAKLPEKEIIEMIFFPVVNEACRVLDEGIAVKASDLDISSVMGMGFPPYRGGIMFWADSLGSKYIYTRLEEWSKLYGEFFKPCPYLAARAAKGIPLSDSVEQGKSRL</sequence>
<dbReference type="InterPro" id="IPR008927">
    <property type="entry name" value="6-PGluconate_DH-like_C_sf"/>
</dbReference>
<comment type="catalytic activity">
    <reaction evidence="15">
        <text>(3S)-3-hydroxybutanoyl-CoA = (3R)-3-hydroxybutanoyl-CoA</text>
        <dbReference type="Rhea" id="RHEA:21760"/>
        <dbReference type="ChEBI" id="CHEBI:57315"/>
        <dbReference type="ChEBI" id="CHEBI:57316"/>
        <dbReference type="EC" id="5.1.2.3"/>
    </reaction>
</comment>
<comment type="catalytic activity">
    <reaction evidence="17">
        <text>a 4-saturated-(3S)-3-hydroxyacyl-CoA = a (3E)-enoyl-CoA + H2O</text>
        <dbReference type="Rhea" id="RHEA:20724"/>
        <dbReference type="ChEBI" id="CHEBI:15377"/>
        <dbReference type="ChEBI" id="CHEBI:58521"/>
        <dbReference type="ChEBI" id="CHEBI:137480"/>
        <dbReference type="EC" id="4.2.1.17"/>
    </reaction>
</comment>
<evidence type="ECO:0000256" key="11">
    <source>
        <dbReference type="ARBA" id="ARBA00023140"/>
    </source>
</evidence>
<accession>A0ABU6WIG1</accession>
<dbReference type="PANTHER" id="PTHR23309">
    <property type="entry name" value="3-HYDROXYACYL-COA DEHYROGENASE"/>
    <property type="match status" value="1"/>
</dbReference>
<comment type="catalytic activity">
    <reaction evidence="1">
        <text>a (3Z)-enoyl-CoA = a 4-saturated (2E)-enoyl-CoA</text>
        <dbReference type="Rhea" id="RHEA:45900"/>
        <dbReference type="ChEBI" id="CHEBI:85097"/>
        <dbReference type="ChEBI" id="CHEBI:85489"/>
        <dbReference type="EC" id="5.3.3.8"/>
    </reaction>
</comment>
<evidence type="ECO:0000256" key="10">
    <source>
        <dbReference type="ARBA" id="ARBA00023098"/>
    </source>
</evidence>
<dbReference type="PROSITE" id="PS00067">
    <property type="entry name" value="3HCDH"/>
    <property type="match status" value="1"/>
</dbReference>
<evidence type="ECO:0000256" key="15">
    <source>
        <dbReference type="ARBA" id="ARBA00023701"/>
    </source>
</evidence>
<evidence type="ECO:0000256" key="2">
    <source>
        <dbReference type="ARBA" id="ARBA00000765"/>
    </source>
</evidence>
<evidence type="ECO:0000313" key="20">
    <source>
        <dbReference type="EMBL" id="MED6185640.1"/>
    </source>
</evidence>
<dbReference type="Gene3D" id="1.10.1040.50">
    <property type="match status" value="1"/>
</dbReference>
<evidence type="ECO:0000256" key="1">
    <source>
        <dbReference type="ARBA" id="ARBA00000452"/>
    </source>
</evidence>
<keyword evidence="10" id="KW-0443">Lipid metabolism</keyword>
<keyword evidence="13" id="KW-0456">Lyase</keyword>
<dbReference type="Gene3D" id="3.90.226.10">
    <property type="entry name" value="2-enoyl-CoA Hydratase, Chain A, domain 1"/>
    <property type="match status" value="1"/>
</dbReference>
<name>A0ABU6WIG1_9FABA</name>
<dbReference type="InterPro" id="IPR001753">
    <property type="entry name" value="Enoyl-CoA_hydra/iso"/>
</dbReference>
<dbReference type="InterPro" id="IPR029045">
    <property type="entry name" value="ClpP/crotonase-like_dom_sf"/>
</dbReference>
<evidence type="ECO:0000256" key="8">
    <source>
        <dbReference type="ARBA" id="ARBA00023002"/>
    </source>
</evidence>
<dbReference type="Gene3D" id="3.40.50.720">
    <property type="entry name" value="NAD(P)-binding Rossmann-like Domain"/>
    <property type="match status" value="1"/>
</dbReference>
<keyword evidence="11" id="KW-0576">Peroxisome</keyword>
<dbReference type="SUPFAM" id="SSF48179">
    <property type="entry name" value="6-phosphogluconate dehydrogenase C-terminal domain-like"/>
    <property type="match status" value="2"/>
</dbReference>
<protein>
    <recommendedName>
        <fullName evidence="22">3-hydroxyacyl-CoA dehydrogenase</fullName>
    </recommendedName>
</protein>
<dbReference type="Pfam" id="PF02737">
    <property type="entry name" value="3HCDH_N"/>
    <property type="match status" value="1"/>
</dbReference>
<keyword evidence="12" id="KW-0413">Isomerase</keyword>
<evidence type="ECO:0000256" key="5">
    <source>
        <dbReference type="ARBA" id="ARBA00007005"/>
    </source>
</evidence>
<dbReference type="SUPFAM" id="SSF51735">
    <property type="entry name" value="NAD(P)-binding Rossmann-fold domains"/>
    <property type="match status" value="1"/>
</dbReference>
<comment type="catalytic activity">
    <reaction evidence="2">
        <text>a (3E)-enoyl-CoA = a 4-saturated (2E)-enoyl-CoA</text>
        <dbReference type="Rhea" id="RHEA:45228"/>
        <dbReference type="ChEBI" id="CHEBI:58521"/>
        <dbReference type="ChEBI" id="CHEBI:85097"/>
        <dbReference type="EC" id="5.3.3.8"/>
    </reaction>
</comment>
<reference evidence="20 21" key="1">
    <citation type="journal article" date="2023" name="Plants (Basel)">
        <title>Bridging the Gap: Combining Genomics and Transcriptomics Approaches to Understand Stylosanthes scabra, an Orphan Legume from the Brazilian Caatinga.</title>
        <authorList>
            <person name="Ferreira-Neto J.R.C."/>
            <person name="da Silva M.D."/>
            <person name="Binneck E."/>
            <person name="de Melo N.F."/>
            <person name="da Silva R.H."/>
            <person name="de Melo A.L.T.M."/>
            <person name="Pandolfi V."/>
            <person name="Bustamante F.O."/>
            <person name="Brasileiro-Vidal A.C."/>
            <person name="Benko-Iseppon A.M."/>
        </authorList>
    </citation>
    <scope>NUCLEOTIDE SEQUENCE [LARGE SCALE GENOMIC DNA]</scope>
    <source>
        <tissue evidence="20">Leaves</tissue>
    </source>
</reference>
<dbReference type="Pfam" id="PF00378">
    <property type="entry name" value="ECH_1"/>
    <property type="match status" value="1"/>
</dbReference>
<evidence type="ECO:0000256" key="3">
    <source>
        <dbReference type="ARBA" id="ARBA00004275"/>
    </source>
</evidence>
<dbReference type="InterPro" id="IPR036291">
    <property type="entry name" value="NAD(P)-bd_dom_sf"/>
</dbReference>